<evidence type="ECO:0000256" key="7">
    <source>
        <dbReference type="ARBA" id="ARBA00022603"/>
    </source>
</evidence>
<evidence type="ECO:0000256" key="12">
    <source>
        <dbReference type="PIRNR" id="PIRNR015601"/>
    </source>
</evidence>
<dbReference type="InterPro" id="IPR015947">
    <property type="entry name" value="PUA-like_sf"/>
</dbReference>
<protein>
    <recommendedName>
        <fullName evidence="4 12">Ribosomal RNA small subunit methyltransferase E</fullName>
        <ecNumber evidence="3 12">2.1.1.193</ecNumber>
    </recommendedName>
</protein>
<dbReference type="InterPro" id="IPR029028">
    <property type="entry name" value="Alpha/beta_knot_MTases"/>
</dbReference>
<reference evidence="14 15" key="1">
    <citation type="submission" date="2020-04" db="EMBL/GenBank/DDBJ databases">
        <title>Complete genome of a Psychrophilic, Marine, Gas Vacuolate Bacterium Polaromonas vacuolata KCTC 22033T.</title>
        <authorList>
            <person name="Hwang K."/>
            <person name="Kim K.M."/>
        </authorList>
    </citation>
    <scope>NUCLEOTIDE SEQUENCE [LARGE SCALE GENOMIC DNA]</scope>
    <source>
        <strain evidence="14 15">KCTC 22033</strain>
    </source>
</reference>
<dbReference type="InterPro" id="IPR029026">
    <property type="entry name" value="tRNA_m1G_MTases_N"/>
</dbReference>
<keyword evidence="7 12" id="KW-0489">Methyltransferase</keyword>
<keyword evidence="8 12" id="KW-0808">Transferase</keyword>
<organism evidence="14 15">
    <name type="scientific">Polaromonas vacuolata</name>
    <dbReference type="NCBI Taxonomy" id="37448"/>
    <lineage>
        <taxon>Bacteria</taxon>
        <taxon>Pseudomonadati</taxon>
        <taxon>Pseudomonadota</taxon>
        <taxon>Betaproteobacteria</taxon>
        <taxon>Burkholderiales</taxon>
        <taxon>Comamonadaceae</taxon>
        <taxon>Polaromonas</taxon>
    </lineage>
</organism>
<dbReference type="GO" id="GO:0005737">
    <property type="term" value="C:cytoplasm"/>
    <property type="evidence" value="ECO:0007669"/>
    <property type="project" value="UniProtKB-SubCell"/>
</dbReference>
<comment type="subcellular location">
    <subcellularLocation>
        <location evidence="1 12">Cytoplasm</location>
    </subcellularLocation>
</comment>
<dbReference type="CDD" id="cd18084">
    <property type="entry name" value="RsmE-like"/>
    <property type="match status" value="1"/>
</dbReference>
<evidence type="ECO:0000256" key="8">
    <source>
        <dbReference type="ARBA" id="ARBA00022679"/>
    </source>
</evidence>
<comment type="similarity">
    <text evidence="2 12">Belongs to the RNA methyltransferase RsmE family.</text>
</comment>
<comment type="catalytic activity">
    <reaction evidence="11 12">
        <text>uridine(1498) in 16S rRNA + S-adenosyl-L-methionine = N(3)-methyluridine(1498) in 16S rRNA + S-adenosyl-L-homocysteine + H(+)</text>
        <dbReference type="Rhea" id="RHEA:42920"/>
        <dbReference type="Rhea" id="RHEA-COMP:10283"/>
        <dbReference type="Rhea" id="RHEA-COMP:10284"/>
        <dbReference type="ChEBI" id="CHEBI:15378"/>
        <dbReference type="ChEBI" id="CHEBI:57856"/>
        <dbReference type="ChEBI" id="CHEBI:59789"/>
        <dbReference type="ChEBI" id="CHEBI:65315"/>
        <dbReference type="ChEBI" id="CHEBI:74502"/>
        <dbReference type="EC" id="2.1.1.193"/>
    </reaction>
</comment>
<evidence type="ECO:0000313" key="15">
    <source>
        <dbReference type="Proteomes" id="UP000502041"/>
    </source>
</evidence>
<proteinExistence type="inferred from homology"/>
<keyword evidence="5 12" id="KW-0963">Cytoplasm</keyword>
<dbReference type="InterPro" id="IPR006700">
    <property type="entry name" value="RsmE"/>
</dbReference>
<evidence type="ECO:0000256" key="9">
    <source>
        <dbReference type="ARBA" id="ARBA00022691"/>
    </source>
</evidence>
<keyword evidence="9 12" id="KW-0949">S-adenosyl-L-methionine</keyword>
<evidence type="ECO:0000256" key="5">
    <source>
        <dbReference type="ARBA" id="ARBA00022490"/>
    </source>
</evidence>
<comment type="function">
    <text evidence="10 12">Specifically methylates the N3 position of the uracil ring of uridine 1498 (m3U1498) in 16S rRNA. Acts on the fully assembled 30S ribosomal subunit.</text>
</comment>
<dbReference type="KEGG" id="pvac:HC248_03519"/>
<dbReference type="EMBL" id="CP051461">
    <property type="protein sequence ID" value="QJC58182.1"/>
    <property type="molecule type" value="Genomic_DNA"/>
</dbReference>
<name>A0A6H2HE75_9BURK</name>
<dbReference type="GO" id="GO:0070042">
    <property type="term" value="F:rRNA (uridine-N3-)-methyltransferase activity"/>
    <property type="evidence" value="ECO:0007669"/>
    <property type="project" value="TreeGrafter"/>
</dbReference>
<dbReference type="Pfam" id="PF04452">
    <property type="entry name" value="Methyltrans_RNA"/>
    <property type="match status" value="1"/>
</dbReference>
<dbReference type="GO" id="GO:0070475">
    <property type="term" value="P:rRNA base methylation"/>
    <property type="evidence" value="ECO:0007669"/>
    <property type="project" value="TreeGrafter"/>
</dbReference>
<evidence type="ECO:0000256" key="10">
    <source>
        <dbReference type="ARBA" id="ARBA00025699"/>
    </source>
</evidence>
<evidence type="ECO:0000256" key="6">
    <source>
        <dbReference type="ARBA" id="ARBA00022552"/>
    </source>
</evidence>
<dbReference type="NCBIfam" id="TIGR00046">
    <property type="entry name" value="RsmE family RNA methyltransferase"/>
    <property type="match status" value="1"/>
</dbReference>
<keyword evidence="6 12" id="KW-0698">rRNA processing</keyword>
<dbReference type="EC" id="2.1.1.193" evidence="3 12"/>
<dbReference type="SUPFAM" id="SSF75217">
    <property type="entry name" value="alpha/beta knot"/>
    <property type="match status" value="1"/>
</dbReference>
<sequence>MSARFFVDLPLLPGSSISLPEYAARHVQVLRLQPGGMITLFNSMGPEEGEFLATVDRMGRSDVDVTIGQWTATQREAPRAVHLIMGMPANDRMDWLVEKATELGVASIQPLITERSVLRLSGERASKKLLHWRGVAAAACEQSGRNRVPVIHAVASLSDWLKQNPDQGDSQRLLLSLQTGTQPLVQQVAGSAAVRFLSGPEGGLGPSEETAAMRSGFLPVTLGPRVLRAETAPLACLALLGLMS</sequence>
<evidence type="ECO:0000256" key="2">
    <source>
        <dbReference type="ARBA" id="ARBA00005528"/>
    </source>
</evidence>
<gene>
    <name evidence="14" type="primary">rsmE</name>
    <name evidence="14" type="ORF">HC248_03519</name>
</gene>
<evidence type="ECO:0000256" key="11">
    <source>
        <dbReference type="ARBA" id="ARBA00047944"/>
    </source>
</evidence>
<evidence type="ECO:0000256" key="1">
    <source>
        <dbReference type="ARBA" id="ARBA00004496"/>
    </source>
</evidence>
<dbReference type="PANTHER" id="PTHR30027:SF3">
    <property type="entry name" value="16S RRNA (URACIL(1498)-N(3))-METHYLTRANSFERASE"/>
    <property type="match status" value="1"/>
</dbReference>
<evidence type="ECO:0000313" key="14">
    <source>
        <dbReference type="EMBL" id="QJC58182.1"/>
    </source>
</evidence>
<dbReference type="RefSeq" id="WP_168923576.1">
    <property type="nucleotide sequence ID" value="NZ_CP051461.1"/>
</dbReference>
<keyword evidence="15" id="KW-1185">Reference proteome</keyword>
<evidence type="ECO:0000256" key="3">
    <source>
        <dbReference type="ARBA" id="ARBA00012328"/>
    </source>
</evidence>
<evidence type="ECO:0000256" key="4">
    <source>
        <dbReference type="ARBA" id="ARBA00013673"/>
    </source>
</evidence>
<dbReference type="AlphaFoldDB" id="A0A6H2HE75"/>
<dbReference type="InterPro" id="IPR046886">
    <property type="entry name" value="RsmE_MTase_dom"/>
</dbReference>
<dbReference type="NCBIfam" id="NF008692">
    <property type="entry name" value="PRK11713.1-5"/>
    <property type="match status" value="1"/>
</dbReference>
<feature type="domain" description="Ribosomal RNA small subunit methyltransferase E methyltransferase" evidence="13">
    <location>
        <begin position="76"/>
        <end position="240"/>
    </location>
</feature>
<evidence type="ECO:0000259" key="13">
    <source>
        <dbReference type="Pfam" id="PF04452"/>
    </source>
</evidence>
<dbReference type="Gene3D" id="3.40.1280.10">
    <property type="match status" value="1"/>
</dbReference>
<dbReference type="PIRSF" id="PIRSF015601">
    <property type="entry name" value="MTase_slr0722"/>
    <property type="match status" value="1"/>
</dbReference>
<accession>A0A6H2HE75</accession>
<dbReference type="SUPFAM" id="SSF88697">
    <property type="entry name" value="PUA domain-like"/>
    <property type="match status" value="1"/>
</dbReference>
<dbReference type="PANTHER" id="PTHR30027">
    <property type="entry name" value="RIBOSOMAL RNA SMALL SUBUNIT METHYLTRANSFERASE E"/>
    <property type="match status" value="1"/>
</dbReference>
<dbReference type="Proteomes" id="UP000502041">
    <property type="component" value="Chromosome"/>
</dbReference>